<keyword evidence="2" id="KW-1185">Reference proteome</keyword>
<evidence type="ECO:0000313" key="2">
    <source>
        <dbReference type="Proteomes" id="UP000308600"/>
    </source>
</evidence>
<gene>
    <name evidence="1" type="ORF">BDN72DRAFT_906777</name>
</gene>
<evidence type="ECO:0000313" key="1">
    <source>
        <dbReference type="EMBL" id="TFK58396.1"/>
    </source>
</evidence>
<dbReference type="Proteomes" id="UP000308600">
    <property type="component" value="Unassembled WGS sequence"/>
</dbReference>
<name>A0ACD2ZYD6_9AGAR</name>
<protein>
    <submittedName>
        <fullName evidence="1">Uncharacterized protein</fullName>
    </submittedName>
</protein>
<sequence>MADALATRKQCEGCGDVFETRRRLHMHQSQTQNTACHAVYFGLNADDNVSNNANAIHDKFGTYPSSHPSSASCPVSRPTAAASASKRYPVNPLPSSSQSQHTQPLFLPDSEDEFEYPPQDDVSSPSPLQIFQGEPQEQSEDEDEPEEDNDNEPEEGFDADAAYRASVEHIWEPARPEMNDDMELDDDEERRGRDPVADEGDDEDEEAAQAADGGSGEIGDGGNPQNYVVDKYPDDAAGKPVPAPPGSGSANAGNDRENNPWAPFKNQVEWEIARWAKLRGPTSTAFSELLNIVGQGTPQTIIQ</sequence>
<organism evidence="1 2">
    <name type="scientific">Pluteus cervinus</name>
    <dbReference type="NCBI Taxonomy" id="181527"/>
    <lineage>
        <taxon>Eukaryota</taxon>
        <taxon>Fungi</taxon>
        <taxon>Dikarya</taxon>
        <taxon>Basidiomycota</taxon>
        <taxon>Agaricomycotina</taxon>
        <taxon>Agaricomycetes</taxon>
        <taxon>Agaricomycetidae</taxon>
        <taxon>Agaricales</taxon>
        <taxon>Pluteineae</taxon>
        <taxon>Pluteaceae</taxon>
        <taxon>Pluteus</taxon>
    </lineage>
</organism>
<accession>A0ACD2ZYD6</accession>
<dbReference type="EMBL" id="ML209392">
    <property type="protein sequence ID" value="TFK58396.1"/>
    <property type="molecule type" value="Genomic_DNA"/>
</dbReference>
<proteinExistence type="predicted"/>
<reference evidence="1 2" key="1">
    <citation type="journal article" date="2019" name="Nat. Ecol. Evol.">
        <title>Megaphylogeny resolves global patterns of mushroom evolution.</title>
        <authorList>
            <person name="Varga T."/>
            <person name="Krizsan K."/>
            <person name="Foldi C."/>
            <person name="Dima B."/>
            <person name="Sanchez-Garcia M."/>
            <person name="Sanchez-Ramirez S."/>
            <person name="Szollosi G.J."/>
            <person name="Szarkandi J.G."/>
            <person name="Papp V."/>
            <person name="Albert L."/>
            <person name="Andreopoulos W."/>
            <person name="Angelini C."/>
            <person name="Antonin V."/>
            <person name="Barry K.W."/>
            <person name="Bougher N.L."/>
            <person name="Buchanan P."/>
            <person name="Buyck B."/>
            <person name="Bense V."/>
            <person name="Catcheside P."/>
            <person name="Chovatia M."/>
            <person name="Cooper J."/>
            <person name="Damon W."/>
            <person name="Desjardin D."/>
            <person name="Finy P."/>
            <person name="Geml J."/>
            <person name="Haridas S."/>
            <person name="Hughes K."/>
            <person name="Justo A."/>
            <person name="Karasinski D."/>
            <person name="Kautmanova I."/>
            <person name="Kiss B."/>
            <person name="Kocsube S."/>
            <person name="Kotiranta H."/>
            <person name="LaButti K.M."/>
            <person name="Lechner B.E."/>
            <person name="Liimatainen K."/>
            <person name="Lipzen A."/>
            <person name="Lukacs Z."/>
            <person name="Mihaltcheva S."/>
            <person name="Morgado L.N."/>
            <person name="Niskanen T."/>
            <person name="Noordeloos M.E."/>
            <person name="Ohm R.A."/>
            <person name="Ortiz-Santana B."/>
            <person name="Ovrebo C."/>
            <person name="Racz N."/>
            <person name="Riley R."/>
            <person name="Savchenko A."/>
            <person name="Shiryaev A."/>
            <person name="Soop K."/>
            <person name="Spirin V."/>
            <person name="Szebenyi C."/>
            <person name="Tomsovsky M."/>
            <person name="Tulloss R.E."/>
            <person name="Uehling J."/>
            <person name="Grigoriev I.V."/>
            <person name="Vagvolgyi C."/>
            <person name="Papp T."/>
            <person name="Martin F.M."/>
            <person name="Miettinen O."/>
            <person name="Hibbett D.S."/>
            <person name="Nagy L.G."/>
        </authorList>
    </citation>
    <scope>NUCLEOTIDE SEQUENCE [LARGE SCALE GENOMIC DNA]</scope>
    <source>
        <strain evidence="1 2">NL-1719</strain>
    </source>
</reference>